<dbReference type="GO" id="GO:0004659">
    <property type="term" value="F:prenyltransferase activity"/>
    <property type="evidence" value="ECO:0007669"/>
    <property type="project" value="InterPro"/>
</dbReference>
<evidence type="ECO:0000256" key="3">
    <source>
        <dbReference type="ARBA" id="ARBA00022679"/>
    </source>
</evidence>
<gene>
    <name evidence="8" type="ORF">SAMN04490191_2927</name>
</gene>
<dbReference type="EMBL" id="LT629746">
    <property type="protein sequence ID" value="SDT01505.1"/>
    <property type="molecule type" value="Genomic_DNA"/>
</dbReference>
<dbReference type="InterPro" id="IPR008949">
    <property type="entry name" value="Isoprenoid_synthase_dom_sf"/>
</dbReference>
<keyword evidence="9" id="KW-1185">Reference proteome</keyword>
<evidence type="ECO:0000256" key="6">
    <source>
        <dbReference type="ARBA" id="ARBA00023229"/>
    </source>
</evidence>
<protein>
    <submittedName>
        <fullName evidence="8">Farnesyl-diphosphate synthase</fullName>
    </submittedName>
</protein>
<dbReference type="PROSITE" id="PS00444">
    <property type="entry name" value="POLYPRENYL_SYNTHASE_2"/>
    <property type="match status" value="1"/>
</dbReference>
<dbReference type="SUPFAM" id="SSF48576">
    <property type="entry name" value="Terpenoid synthases"/>
    <property type="match status" value="1"/>
</dbReference>
<evidence type="ECO:0000313" key="9">
    <source>
        <dbReference type="Proteomes" id="UP000182814"/>
    </source>
</evidence>
<dbReference type="AlphaFoldDB" id="A0A1H1WWN5"/>
<evidence type="ECO:0000256" key="5">
    <source>
        <dbReference type="ARBA" id="ARBA00022842"/>
    </source>
</evidence>
<dbReference type="SFLD" id="SFLDG01017">
    <property type="entry name" value="Polyprenyl_Transferase_Like"/>
    <property type="match status" value="1"/>
</dbReference>
<reference evidence="9" key="1">
    <citation type="submission" date="2016-10" db="EMBL/GenBank/DDBJ databases">
        <authorList>
            <person name="Varghese N."/>
            <person name="Submissions S."/>
        </authorList>
    </citation>
    <scope>NUCLEOTIDE SEQUENCE [LARGE SCALE GENOMIC DNA]</scope>
    <source>
        <strain evidence="9">BS3782</strain>
    </source>
</reference>
<dbReference type="Proteomes" id="UP000182814">
    <property type="component" value="Chromosome I"/>
</dbReference>
<dbReference type="NCBIfam" id="NF045485">
    <property type="entry name" value="FPPsyn"/>
    <property type="match status" value="1"/>
</dbReference>
<dbReference type="GO" id="GO:0016114">
    <property type="term" value="P:terpenoid biosynthetic process"/>
    <property type="evidence" value="ECO:0007669"/>
    <property type="project" value="UniProtKB-ARBA"/>
</dbReference>
<dbReference type="InterPro" id="IPR053378">
    <property type="entry name" value="Prenyl_diphosphate_synthase"/>
</dbReference>
<dbReference type="InterPro" id="IPR000092">
    <property type="entry name" value="Polyprenyl_synt"/>
</dbReference>
<evidence type="ECO:0000256" key="2">
    <source>
        <dbReference type="ARBA" id="ARBA00006706"/>
    </source>
</evidence>
<organism evidence="8 9">
    <name type="scientific">Pseudomonas lini</name>
    <dbReference type="NCBI Taxonomy" id="163011"/>
    <lineage>
        <taxon>Bacteria</taxon>
        <taxon>Pseudomonadati</taxon>
        <taxon>Pseudomonadota</taxon>
        <taxon>Gammaproteobacteria</taxon>
        <taxon>Pseudomonadales</taxon>
        <taxon>Pseudomonadaceae</taxon>
        <taxon>Pseudomonas</taxon>
    </lineage>
</organism>
<name>A0A1H1WWN5_9PSED</name>
<evidence type="ECO:0000256" key="1">
    <source>
        <dbReference type="ARBA" id="ARBA00001946"/>
    </source>
</evidence>
<evidence type="ECO:0000313" key="8">
    <source>
        <dbReference type="EMBL" id="SDT01505.1"/>
    </source>
</evidence>
<dbReference type="FunFam" id="1.10.600.10:FF:000001">
    <property type="entry name" value="Geranylgeranyl diphosphate synthase"/>
    <property type="match status" value="1"/>
</dbReference>
<keyword evidence="5" id="KW-0460">Magnesium</keyword>
<evidence type="ECO:0000256" key="7">
    <source>
        <dbReference type="RuleBase" id="RU004466"/>
    </source>
</evidence>
<evidence type="ECO:0000256" key="4">
    <source>
        <dbReference type="ARBA" id="ARBA00022723"/>
    </source>
</evidence>
<keyword evidence="6" id="KW-0414">Isoprene biosynthesis</keyword>
<dbReference type="Pfam" id="PF00348">
    <property type="entry name" value="polyprenyl_synt"/>
    <property type="match status" value="1"/>
</dbReference>
<dbReference type="GO" id="GO:0046872">
    <property type="term" value="F:metal ion binding"/>
    <property type="evidence" value="ECO:0007669"/>
    <property type="project" value="UniProtKB-KW"/>
</dbReference>
<dbReference type="Gene3D" id="1.10.600.10">
    <property type="entry name" value="Farnesyl Diphosphate Synthase"/>
    <property type="match status" value="1"/>
</dbReference>
<dbReference type="GO" id="GO:0008654">
    <property type="term" value="P:phospholipid biosynthetic process"/>
    <property type="evidence" value="ECO:0007669"/>
    <property type="project" value="UniProtKB-ARBA"/>
</dbReference>
<dbReference type="PROSITE" id="PS00723">
    <property type="entry name" value="POLYPRENYL_SYNTHASE_1"/>
    <property type="match status" value="1"/>
</dbReference>
<dbReference type="CDD" id="cd00685">
    <property type="entry name" value="Trans_IPPS_HT"/>
    <property type="match status" value="1"/>
</dbReference>
<dbReference type="RefSeq" id="WP_231983819.1">
    <property type="nucleotide sequence ID" value="NZ_JYLB01000009.1"/>
</dbReference>
<comment type="similarity">
    <text evidence="2 7">Belongs to the FPP/GGPP synthase family.</text>
</comment>
<keyword evidence="4" id="KW-0479">Metal-binding</keyword>
<comment type="cofactor">
    <cofactor evidence="1">
        <name>Mg(2+)</name>
        <dbReference type="ChEBI" id="CHEBI:18420"/>
    </cofactor>
</comment>
<dbReference type="GO" id="GO:0005737">
    <property type="term" value="C:cytoplasm"/>
    <property type="evidence" value="ECO:0007669"/>
    <property type="project" value="UniProtKB-ARBA"/>
</dbReference>
<dbReference type="SFLD" id="SFLDS00005">
    <property type="entry name" value="Isoprenoid_Synthase_Type_I"/>
    <property type="match status" value="1"/>
</dbReference>
<accession>A0A1H1WWN5</accession>
<dbReference type="PANTHER" id="PTHR43281:SF1">
    <property type="entry name" value="FARNESYL DIPHOSPHATE SYNTHASE"/>
    <property type="match status" value="1"/>
</dbReference>
<keyword evidence="3 7" id="KW-0808">Transferase</keyword>
<dbReference type="InterPro" id="IPR033749">
    <property type="entry name" value="Polyprenyl_synt_CS"/>
</dbReference>
<proteinExistence type="inferred from homology"/>
<sequence>MNNSHRMASGTPLPNIDQTPAPQTFEAWKQAVLHGTELTLQHTLPASNETPARLHEAMRYAVLGPGKRVRPLLCHAAGEAVAARCPALNVVAAALEMMHVYSLVHDDLPAMDDDDLRRGRATVHVQYDEATAILVGDALQAQAFITLSQAPVSAACQVLLIRELAIAVSSTGMVGGQMIDLSSIDAELDIAQLEHMHRMKTGALIHASVRMGALCAETTQENLDRLDRYANAIGLAFQIVDDILDATADTATLGKTAGKDAKNHKPTYVSMLGLKRSRQLAQQLGEQAQQALTTLPGRTDPLHGLVDLVINRLH</sequence>
<dbReference type="PANTHER" id="PTHR43281">
    <property type="entry name" value="FARNESYL DIPHOSPHATE SYNTHASE"/>
    <property type="match status" value="1"/>
</dbReference>